<dbReference type="InterPro" id="IPR034904">
    <property type="entry name" value="FSCA_dom_sf"/>
</dbReference>
<dbReference type="Proteomes" id="UP001285521">
    <property type="component" value="Unassembled WGS sequence"/>
</dbReference>
<keyword evidence="2" id="KW-1185">Reference proteome</keyword>
<protein>
    <submittedName>
        <fullName evidence="1">NifU family protein</fullName>
    </submittedName>
</protein>
<sequence length="167" mass="17444">MTHDVENAGERVEELLAILRSGQDREVAEDLVRVLMDLYGNGLARVVTMLREHDAALLGAIAADDLVASLLVLHDLHPDDTCARIRRALAGLGGRFGDIEYLGTDEDGVVRLRLSGGGCGTGGPAAARVAERAVLDAAPEVTAVEITTTAALLQITVGPPPGWSVAS</sequence>
<evidence type="ECO:0000313" key="2">
    <source>
        <dbReference type="Proteomes" id="UP001285521"/>
    </source>
</evidence>
<dbReference type="Gene3D" id="3.30.300.130">
    <property type="entry name" value="Fe-S cluster assembly (FSCA)"/>
    <property type="match status" value="1"/>
</dbReference>
<comment type="caution">
    <text evidence="1">The sequence shown here is derived from an EMBL/GenBank/DDBJ whole genome shotgun (WGS) entry which is preliminary data.</text>
</comment>
<accession>A0ABU4T9U0</accession>
<reference evidence="1 2" key="1">
    <citation type="submission" date="2023-11" db="EMBL/GenBank/DDBJ databases">
        <title>Lentzea sokolovensis, sp. nov., Lentzea kristufkii, sp. nov., and Lentzea miocenensis, sp. nov., rare actinobacteria from Sokolov Coal Basin, Miocene lacustrine sediment, Czech Republic.</title>
        <authorList>
            <person name="Lara A."/>
            <person name="Kotroba L."/>
            <person name="Nouioui I."/>
            <person name="Neumann-Schaal M."/>
            <person name="Mast Y."/>
            <person name="Chronakova A."/>
        </authorList>
    </citation>
    <scope>NUCLEOTIDE SEQUENCE [LARGE SCALE GENOMIC DNA]</scope>
    <source>
        <strain evidence="1 2">BCCO 10_0856</strain>
    </source>
</reference>
<gene>
    <name evidence="1" type="ORF">SK803_32310</name>
</gene>
<organism evidence="1 2">
    <name type="scientific">Lentzea miocenica</name>
    <dbReference type="NCBI Taxonomy" id="3095431"/>
    <lineage>
        <taxon>Bacteria</taxon>
        <taxon>Bacillati</taxon>
        <taxon>Actinomycetota</taxon>
        <taxon>Actinomycetes</taxon>
        <taxon>Pseudonocardiales</taxon>
        <taxon>Pseudonocardiaceae</taxon>
        <taxon>Lentzea</taxon>
    </lineage>
</organism>
<evidence type="ECO:0000313" key="1">
    <source>
        <dbReference type="EMBL" id="MDX8034924.1"/>
    </source>
</evidence>
<name>A0ABU4T9U0_9PSEU</name>
<dbReference type="RefSeq" id="WP_319969938.1">
    <property type="nucleotide sequence ID" value="NZ_JAXAVW010000030.1"/>
</dbReference>
<dbReference type="EMBL" id="JAXAVW010000030">
    <property type="protein sequence ID" value="MDX8034924.1"/>
    <property type="molecule type" value="Genomic_DNA"/>
</dbReference>
<proteinExistence type="predicted"/>